<dbReference type="AlphaFoldDB" id="A0A4X1VB45"/>
<accession>A0A4X1VB45</accession>
<evidence type="ECO:0000313" key="3">
    <source>
        <dbReference type="Proteomes" id="UP000314985"/>
    </source>
</evidence>
<protein>
    <submittedName>
        <fullName evidence="2">Ras association domain family member 4</fullName>
    </submittedName>
</protein>
<feature type="region of interest" description="Disordered" evidence="1">
    <location>
        <begin position="87"/>
        <end position="126"/>
    </location>
</feature>
<dbReference type="Ensembl" id="ENSSSCT00070046015.1">
    <property type="protein sequence ID" value="ENSSSCP00070038798.1"/>
    <property type="gene ID" value="ENSSSCG00070023094.1"/>
</dbReference>
<evidence type="ECO:0000313" key="2">
    <source>
        <dbReference type="Ensembl" id="ENSSSCP00070038798.1"/>
    </source>
</evidence>
<dbReference type="Proteomes" id="UP000314985">
    <property type="component" value="Chromosome 14"/>
</dbReference>
<proteinExistence type="predicted"/>
<gene>
    <name evidence="2" type="primary">ZNF22</name>
</gene>
<organism evidence="2 3">
    <name type="scientific">Sus scrofa</name>
    <name type="common">Pig</name>
    <dbReference type="NCBI Taxonomy" id="9823"/>
    <lineage>
        <taxon>Eukaryota</taxon>
        <taxon>Metazoa</taxon>
        <taxon>Chordata</taxon>
        <taxon>Craniata</taxon>
        <taxon>Vertebrata</taxon>
        <taxon>Euteleostomi</taxon>
        <taxon>Mammalia</taxon>
        <taxon>Eutheria</taxon>
        <taxon>Laurasiatheria</taxon>
        <taxon>Artiodactyla</taxon>
        <taxon>Suina</taxon>
        <taxon>Suidae</taxon>
        <taxon>Sus</taxon>
    </lineage>
</organism>
<reference evidence="2" key="2">
    <citation type="submission" date="2025-08" db="UniProtKB">
        <authorList>
            <consortium name="Ensembl"/>
        </authorList>
    </citation>
    <scope>IDENTIFICATION</scope>
</reference>
<evidence type="ECO:0000256" key="1">
    <source>
        <dbReference type="SAM" id="MobiDB-lite"/>
    </source>
</evidence>
<name>A0A4X1VB45_PIG</name>
<sequence>MKEDCPPSSHVPISDSKSILKSELLSLLKTYNCYHEGRSFQLRHREMPLGTGVAWMWGPRAVGPLWAHGVRSWPLNLPKIMAPRHHPALHPTAEIPLGGGRRGSDHRGAPQHLLGTEAAHPAPDTG</sequence>
<reference evidence="2 3" key="1">
    <citation type="submission" date="2017-08" db="EMBL/GenBank/DDBJ databases">
        <title>USMARCv1.0.</title>
        <authorList>
            <person name="Hannum G.I."/>
            <person name="Koren S."/>
            <person name="Schroeder S.G."/>
            <person name="Chin S.C."/>
            <person name="Nonneman D.J."/>
            <person name="Becker S.A."/>
            <person name="Rosen B.D."/>
            <person name="Bickhart D.M."/>
            <person name="Putnam N.H."/>
            <person name="Green R.E."/>
            <person name="Tuggle C.K."/>
            <person name="Liu H."/>
            <person name="Rohrer G.A."/>
            <person name="Warr A."/>
            <person name="Hall R."/>
            <person name="Kim K."/>
            <person name="Hume D.A."/>
            <person name="Talbot R."/>
            <person name="Chow W."/>
            <person name="Howe K."/>
            <person name="Schwartz A.S."/>
            <person name="Watson M."/>
            <person name="Archibald A.L."/>
            <person name="Phillippy A.M."/>
            <person name="Smith T.P.L."/>
        </authorList>
    </citation>
    <scope>NUCLEOTIDE SEQUENCE [LARGE SCALE GENOMIC DNA]</scope>
</reference>